<proteinExistence type="predicted"/>
<feature type="non-terminal residue" evidence="2">
    <location>
        <position position="209"/>
    </location>
</feature>
<protein>
    <submittedName>
        <fullName evidence="2">Uncharacterized protein</fullName>
    </submittedName>
</protein>
<dbReference type="Proteomes" id="UP000479190">
    <property type="component" value="Unassembled WGS sequence"/>
</dbReference>
<keyword evidence="1" id="KW-1133">Transmembrane helix</keyword>
<evidence type="ECO:0000256" key="1">
    <source>
        <dbReference type="SAM" id="Phobius"/>
    </source>
</evidence>
<keyword evidence="3" id="KW-1185">Reference proteome</keyword>
<feature type="non-terminal residue" evidence="2">
    <location>
        <position position="1"/>
    </location>
</feature>
<accession>A0A6H5IEP4</accession>
<dbReference type="EMBL" id="CADCXV010000763">
    <property type="protein sequence ID" value="CAB0034956.1"/>
    <property type="molecule type" value="Genomic_DNA"/>
</dbReference>
<organism evidence="2 3">
    <name type="scientific">Trichogramma brassicae</name>
    <dbReference type="NCBI Taxonomy" id="86971"/>
    <lineage>
        <taxon>Eukaryota</taxon>
        <taxon>Metazoa</taxon>
        <taxon>Ecdysozoa</taxon>
        <taxon>Arthropoda</taxon>
        <taxon>Hexapoda</taxon>
        <taxon>Insecta</taxon>
        <taxon>Pterygota</taxon>
        <taxon>Neoptera</taxon>
        <taxon>Endopterygota</taxon>
        <taxon>Hymenoptera</taxon>
        <taxon>Apocrita</taxon>
        <taxon>Proctotrupomorpha</taxon>
        <taxon>Chalcidoidea</taxon>
        <taxon>Trichogrammatidae</taxon>
        <taxon>Trichogramma</taxon>
    </lineage>
</organism>
<dbReference type="AlphaFoldDB" id="A0A6H5IEP4"/>
<keyword evidence="1" id="KW-0472">Membrane</keyword>
<gene>
    <name evidence="2" type="ORF">TBRA_LOCUS6854</name>
</gene>
<feature type="transmembrane region" description="Helical" evidence="1">
    <location>
        <begin position="20"/>
        <end position="40"/>
    </location>
</feature>
<feature type="transmembrane region" description="Helical" evidence="1">
    <location>
        <begin position="52"/>
        <end position="70"/>
    </location>
</feature>
<reference evidence="2 3" key="1">
    <citation type="submission" date="2020-02" db="EMBL/GenBank/DDBJ databases">
        <authorList>
            <person name="Ferguson B K."/>
        </authorList>
    </citation>
    <scope>NUCLEOTIDE SEQUENCE [LARGE SCALE GENOMIC DNA]</scope>
</reference>
<name>A0A6H5IEP4_9HYME</name>
<sequence length="209" mass="23573">MCIRSLKSDTYRSALLKILYIFDVRAAIIVILFIISRFLMKSQHPIDTLFDVTHPFTLNILTCSALYICAFHSVNLKRNCCGFELPRQIKSHISKSSGVDADDLRYIVNRRGDEFKSTIPSHVTIEISLNLGPSPDDTGRGANLCGACAIRKNSIIIPLVVKFRRTFVHTASHGPRSSFMETLRALRLPVEEELAATHLYLCTIVYIFI</sequence>
<evidence type="ECO:0000313" key="3">
    <source>
        <dbReference type="Proteomes" id="UP000479190"/>
    </source>
</evidence>
<keyword evidence="1" id="KW-0812">Transmembrane</keyword>
<evidence type="ECO:0000313" key="2">
    <source>
        <dbReference type="EMBL" id="CAB0034956.1"/>
    </source>
</evidence>